<proteinExistence type="predicted"/>
<evidence type="ECO:0000313" key="2">
    <source>
        <dbReference type="Proteomes" id="UP000824881"/>
    </source>
</evidence>
<name>A0ACB7J0I5_PLECO</name>
<gene>
    <name evidence="1" type="ORF">CCMSSC00406_0009259</name>
</gene>
<protein>
    <submittedName>
        <fullName evidence="1">Uncharacterized protein</fullName>
    </submittedName>
</protein>
<evidence type="ECO:0000313" key="1">
    <source>
        <dbReference type="EMBL" id="KAG9223368.1"/>
    </source>
</evidence>
<organism evidence="1 2">
    <name type="scientific">Pleurotus cornucopiae</name>
    <name type="common">Cornucopia mushroom</name>
    <dbReference type="NCBI Taxonomy" id="5321"/>
    <lineage>
        <taxon>Eukaryota</taxon>
        <taxon>Fungi</taxon>
        <taxon>Dikarya</taxon>
        <taxon>Basidiomycota</taxon>
        <taxon>Agaricomycotina</taxon>
        <taxon>Agaricomycetes</taxon>
        <taxon>Agaricomycetidae</taxon>
        <taxon>Agaricales</taxon>
        <taxon>Pleurotineae</taxon>
        <taxon>Pleurotaceae</taxon>
        <taxon>Pleurotus</taxon>
    </lineage>
</organism>
<dbReference type="Proteomes" id="UP000824881">
    <property type="component" value="Unassembled WGS sequence"/>
</dbReference>
<comment type="caution">
    <text evidence="1">The sequence shown here is derived from an EMBL/GenBank/DDBJ whole genome shotgun (WGS) entry which is preliminary data.</text>
</comment>
<accession>A0ACB7J0I5</accession>
<keyword evidence="2" id="KW-1185">Reference proteome</keyword>
<sequence>MTHQEMASNLGGTVADGIKDVSALLPLLGTEQCEEHVGSALVGGFLYAAVAPLSLFGSLGIARAGGKALMACIRIRTFMGAKLLRDAGFAPVGKALSQIMWDGERHVAEKQLTEMLEKLHITDMEKLSVEENRRNWNLRLLCCLLPVAVASTMPYIYFIRNDHTDAKYARWLYPLTRLLEIIKNRLVFLRLDAIVKRDNINPPDWWDAKNSSEVTLYQLFAKKYRGVPGSEAEKLWKALEHSLTKADKTLKAQLNVSQQNQDPEAGTPALPNHPVVQEKYRPFTTPSYFHCMYIFLVICGIGLSIVGYIGSFTIVSNDGKTNTNSKGPLIWLGAEIALSLLRMLIWSLNPPFDENTGLTFKLKLEAGDPLPTCNKFSEELEANGVIPLARSAEFLGQITSFVGLLEPFESVDDGVALYYTMSAQREPTPTEQEPAPTKQQRVLYITIYEYTENITHSFTLVYLPSSNQAKTCYNSRIEVEDSDDNVKSDSEDNVGRLCARLRGKVSMASNHITNDKPFIKKLEKHCASIFSKLHNRANLKRPDMYTKITRTWALTEPPKGPEPGVKSGSPPSVDELAYLRVGELERSKRNFCSRRRTWVDARIAFLKKQTHRDLGAPERAAAKFLMLYEWQFLEHMLVYESRELEIILLSSSKTMILRLQQRPEGRNLDALGKEQISEAIRRVKDEQAHANRRLHQLDGEVRSWITEYWGLTEDSLEACTQMFSNPIQLLWEQLIDDMEGNKENALEENSCPPALPESEYDDFLTKTLATLSDALEKSNSPTEKWDAKRSEFERAEQVNAAQRDDMTGQLREDVQTMGKWLELFIPAVQVVVEQREVLHAYDDVRNGCTDFGSGAQQVRQTSSQFSSGSSQLRRKGH</sequence>
<dbReference type="EMBL" id="WQMT02000005">
    <property type="protein sequence ID" value="KAG9223368.1"/>
    <property type="molecule type" value="Genomic_DNA"/>
</dbReference>
<reference evidence="1 2" key="1">
    <citation type="journal article" date="2021" name="Appl. Environ. Microbiol.">
        <title>Genetic linkage and physical mapping for an oyster mushroom Pleurotus cornucopiae and QTL analysis for the trait cap color.</title>
        <authorList>
            <person name="Zhang Y."/>
            <person name="Gao W."/>
            <person name="Sonnenberg A."/>
            <person name="Chen Q."/>
            <person name="Zhang J."/>
            <person name="Huang C."/>
        </authorList>
    </citation>
    <scope>NUCLEOTIDE SEQUENCE [LARGE SCALE GENOMIC DNA]</scope>
    <source>
        <strain evidence="1">CCMSSC00406</strain>
    </source>
</reference>